<dbReference type="CDD" id="cd03263">
    <property type="entry name" value="ABC_subfamily_A"/>
    <property type="match status" value="1"/>
</dbReference>
<accession>A0A7T5EHU0</accession>
<dbReference type="EMBL" id="CP073708">
    <property type="protein sequence ID" value="QUO39885.1"/>
    <property type="molecule type" value="Genomic_DNA"/>
</dbReference>
<gene>
    <name evidence="5" type="ORF">JD108_12710</name>
    <name evidence="6" type="ORF">KDJ56_12655</name>
</gene>
<dbReference type="InterPro" id="IPR050763">
    <property type="entry name" value="ABC_transporter_ATP-binding"/>
</dbReference>
<dbReference type="InterPro" id="IPR003593">
    <property type="entry name" value="AAA+_ATPase"/>
</dbReference>
<reference evidence="6" key="2">
    <citation type="submission" date="2021-04" db="EMBL/GenBank/DDBJ databases">
        <title>Brevibacillus composti FJAT-54423, complete genome.</title>
        <authorList>
            <person name="Tang R."/>
        </authorList>
    </citation>
    <scope>NUCLEOTIDE SEQUENCE</scope>
    <source>
        <strain evidence="6">FJAT-54424</strain>
    </source>
</reference>
<proteinExistence type="predicted"/>
<protein>
    <submittedName>
        <fullName evidence="5">ABC transporter ATP-binding protein</fullName>
    </submittedName>
</protein>
<dbReference type="KEGG" id="bcop:JD108_12710"/>
<keyword evidence="3 5" id="KW-0067">ATP-binding</keyword>
<dbReference type="InterPro" id="IPR027417">
    <property type="entry name" value="P-loop_NTPase"/>
</dbReference>
<evidence type="ECO:0000259" key="4">
    <source>
        <dbReference type="PROSITE" id="PS50893"/>
    </source>
</evidence>
<dbReference type="Proteomes" id="UP000677234">
    <property type="component" value="Chromosome"/>
</dbReference>
<dbReference type="InterPro" id="IPR003439">
    <property type="entry name" value="ABC_transporter-like_ATP-bd"/>
</dbReference>
<dbReference type="GO" id="GO:0016887">
    <property type="term" value="F:ATP hydrolysis activity"/>
    <property type="evidence" value="ECO:0007669"/>
    <property type="project" value="InterPro"/>
</dbReference>
<evidence type="ECO:0000313" key="5">
    <source>
        <dbReference type="EMBL" id="QQE72807.1"/>
    </source>
</evidence>
<dbReference type="PROSITE" id="PS50893">
    <property type="entry name" value="ABC_TRANSPORTER_2"/>
    <property type="match status" value="1"/>
</dbReference>
<keyword evidence="2" id="KW-0547">Nucleotide-binding</keyword>
<evidence type="ECO:0000256" key="3">
    <source>
        <dbReference type="ARBA" id="ARBA00022840"/>
    </source>
</evidence>
<dbReference type="PANTHER" id="PTHR42711:SF19">
    <property type="entry name" value="DOXORUBICIN RESISTANCE ATP-BINDING PROTEIN DRRA"/>
    <property type="match status" value="1"/>
</dbReference>
<evidence type="ECO:0000313" key="8">
    <source>
        <dbReference type="Proteomes" id="UP000677234"/>
    </source>
</evidence>
<dbReference type="SMART" id="SM00382">
    <property type="entry name" value="AAA"/>
    <property type="match status" value="1"/>
</dbReference>
<evidence type="ECO:0000256" key="2">
    <source>
        <dbReference type="ARBA" id="ARBA00022741"/>
    </source>
</evidence>
<reference evidence="5 7" key="1">
    <citation type="submission" date="2020-12" db="EMBL/GenBank/DDBJ databases">
        <title>strain FJAT-54423T represents a novel species of the genus Brevibacillus.</title>
        <authorList>
            <person name="Tang R."/>
        </authorList>
    </citation>
    <scope>NUCLEOTIDE SEQUENCE [LARGE SCALE GENOMIC DNA]</scope>
    <source>
        <strain evidence="5 7">FJAT-54423</strain>
    </source>
</reference>
<keyword evidence="1" id="KW-0813">Transport</keyword>
<dbReference type="RefSeq" id="WP_198826440.1">
    <property type="nucleotide sequence ID" value="NZ_CP066308.1"/>
</dbReference>
<dbReference type="Gene3D" id="3.40.50.300">
    <property type="entry name" value="P-loop containing nucleotide triphosphate hydrolases"/>
    <property type="match status" value="1"/>
</dbReference>
<feature type="domain" description="ABC transporter" evidence="4">
    <location>
        <begin position="6"/>
        <end position="238"/>
    </location>
</feature>
<dbReference type="AlphaFoldDB" id="A0A7T5EHU0"/>
<dbReference type="EMBL" id="CP066308">
    <property type="protein sequence ID" value="QQE72807.1"/>
    <property type="molecule type" value="Genomic_DNA"/>
</dbReference>
<evidence type="ECO:0000313" key="6">
    <source>
        <dbReference type="EMBL" id="QUO39885.1"/>
    </source>
</evidence>
<sequence length="311" mass="34727">MSEIAYEIRDLVKSYPSAKTPANDGISLTIRRGEVFGLLGPNGAGKSTLVRQLAGMLKPTSGTIHLFGHDLLKDPQTASNWVALQPQNIWLPAQTKPREVIETTGRLRGLPPADAKREAERFIEEFGLKDHLEKKMQILSGGLRRLVATAVTLIGNRPIVILDEPTNDLDPEIRRVVWNRIRETARTGSTVILVTHNVVEAEQTLDRVTIMRSGRILAEGTPAELKARISRQIRLEMVTRPDTDNLSFLQAFPNVQHLGQQRFLLLLEQDQVESAIADLLPHLQNLEDFRIVTSNLEDIYFELSGGDRIAG</sequence>
<evidence type="ECO:0000256" key="1">
    <source>
        <dbReference type="ARBA" id="ARBA00022448"/>
    </source>
</evidence>
<evidence type="ECO:0000313" key="7">
    <source>
        <dbReference type="Proteomes" id="UP000595847"/>
    </source>
</evidence>
<organism evidence="5 7">
    <name type="scientific">Brevibacillus composti</name>
    <dbReference type="NCBI Taxonomy" id="2796470"/>
    <lineage>
        <taxon>Bacteria</taxon>
        <taxon>Bacillati</taxon>
        <taxon>Bacillota</taxon>
        <taxon>Bacilli</taxon>
        <taxon>Bacillales</taxon>
        <taxon>Paenibacillaceae</taxon>
        <taxon>Brevibacillus</taxon>
    </lineage>
</organism>
<dbReference type="Pfam" id="PF00005">
    <property type="entry name" value="ABC_tran"/>
    <property type="match status" value="1"/>
</dbReference>
<dbReference type="SUPFAM" id="SSF52540">
    <property type="entry name" value="P-loop containing nucleoside triphosphate hydrolases"/>
    <property type="match status" value="1"/>
</dbReference>
<name>A0A7T5EHU0_9BACL</name>
<dbReference type="PANTHER" id="PTHR42711">
    <property type="entry name" value="ABC TRANSPORTER ATP-BINDING PROTEIN"/>
    <property type="match status" value="1"/>
</dbReference>
<dbReference type="GO" id="GO:0005524">
    <property type="term" value="F:ATP binding"/>
    <property type="evidence" value="ECO:0007669"/>
    <property type="project" value="UniProtKB-KW"/>
</dbReference>
<dbReference type="Proteomes" id="UP000595847">
    <property type="component" value="Chromosome"/>
</dbReference>
<keyword evidence="8" id="KW-1185">Reference proteome</keyword>